<name>A0AAN9K321_CLITE</name>
<keyword evidence="2" id="KW-1185">Reference proteome</keyword>
<comment type="caution">
    <text evidence="1">The sequence shown here is derived from an EMBL/GenBank/DDBJ whole genome shotgun (WGS) entry which is preliminary data.</text>
</comment>
<dbReference type="EMBL" id="JAYKXN010000002">
    <property type="protein sequence ID" value="KAK7308983.1"/>
    <property type="molecule type" value="Genomic_DNA"/>
</dbReference>
<proteinExistence type="predicted"/>
<dbReference type="Proteomes" id="UP001359559">
    <property type="component" value="Unassembled WGS sequence"/>
</dbReference>
<sequence length="74" mass="8786">MYVIRVVSYKAQSDVLSYYGHVNLYYYLWSLLPNYLGNSSVTDKYNCLPTNLHHPWPQEDTSLLNWSRIEMARP</sequence>
<protein>
    <submittedName>
        <fullName evidence="1">Uncharacterized protein</fullName>
    </submittedName>
</protein>
<reference evidence="1 2" key="1">
    <citation type="submission" date="2024-01" db="EMBL/GenBank/DDBJ databases">
        <title>The genomes of 5 underutilized Papilionoideae crops provide insights into root nodulation and disease resistance.</title>
        <authorList>
            <person name="Yuan L."/>
        </authorList>
    </citation>
    <scope>NUCLEOTIDE SEQUENCE [LARGE SCALE GENOMIC DNA]</scope>
    <source>
        <strain evidence="1">LY-2023</strain>
        <tissue evidence="1">Leaf</tissue>
    </source>
</reference>
<evidence type="ECO:0000313" key="2">
    <source>
        <dbReference type="Proteomes" id="UP001359559"/>
    </source>
</evidence>
<organism evidence="1 2">
    <name type="scientific">Clitoria ternatea</name>
    <name type="common">Butterfly pea</name>
    <dbReference type="NCBI Taxonomy" id="43366"/>
    <lineage>
        <taxon>Eukaryota</taxon>
        <taxon>Viridiplantae</taxon>
        <taxon>Streptophyta</taxon>
        <taxon>Embryophyta</taxon>
        <taxon>Tracheophyta</taxon>
        <taxon>Spermatophyta</taxon>
        <taxon>Magnoliopsida</taxon>
        <taxon>eudicotyledons</taxon>
        <taxon>Gunneridae</taxon>
        <taxon>Pentapetalae</taxon>
        <taxon>rosids</taxon>
        <taxon>fabids</taxon>
        <taxon>Fabales</taxon>
        <taxon>Fabaceae</taxon>
        <taxon>Papilionoideae</taxon>
        <taxon>50 kb inversion clade</taxon>
        <taxon>NPAAA clade</taxon>
        <taxon>indigoferoid/millettioid clade</taxon>
        <taxon>Phaseoleae</taxon>
        <taxon>Clitoria</taxon>
    </lineage>
</organism>
<evidence type="ECO:0000313" key="1">
    <source>
        <dbReference type="EMBL" id="KAK7308983.1"/>
    </source>
</evidence>
<dbReference type="AlphaFoldDB" id="A0AAN9K321"/>
<gene>
    <name evidence="1" type="ORF">RJT34_05361</name>
</gene>
<accession>A0AAN9K321</accession>